<dbReference type="AlphaFoldDB" id="A0AAD7CNL5"/>
<protein>
    <submittedName>
        <fullName evidence="1">Uncharacterized protein</fullName>
    </submittedName>
</protein>
<reference evidence="1" key="1">
    <citation type="submission" date="2023-03" db="EMBL/GenBank/DDBJ databases">
        <title>Massive genome expansion in bonnet fungi (Mycena s.s.) driven by repeated elements and novel gene families across ecological guilds.</title>
        <authorList>
            <consortium name="Lawrence Berkeley National Laboratory"/>
            <person name="Harder C.B."/>
            <person name="Miyauchi S."/>
            <person name="Viragh M."/>
            <person name="Kuo A."/>
            <person name="Thoen E."/>
            <person name="Andreopoulos B."/>
            <person name="Lu D."/>
            <person name="Skrede I."/>
            <person name="Drula E."/>
            <person name="Henrissat B."/>
            <person name="Morin E."/>
            <person name="Kohler A."/>
            <person name="Barry K."/>
            <person name="LaButti K."/>
            <person name="Morin E."/>
            <person name="Salamov A."/>
            <person name="Lipzen A."/>
            <person name="Mereny Z."/>
            <person name="Hegedus B."/>
            <person name="Baldrian P."/>
            <person name="Stursova M."/>
            <person name="Weitz H."/>
            <person name="Taylor A."/>
            <person name="Grigoriev I.V."/>
            <person name="Nagy L.G."/>
            <person name="Martin F."/>
            <person name="Kauserud H."/>
        </authorList>
    </citation>
    <scope>NUCLEOTIDE SEQUENCE</scope>
    <source>
        <strain evidence="1">9284</strain>
    </source>
</reference>
<dbReference type="Proteomes" id="UP001221142">
    <property type="component" value="Unassembled WGS sequence"/>
</dbReference>
<keyword evidence="2" id="KW-1185">Reference proteome</keyword>
<proteinExistence type="predicted"/>
<name>A0AAD7CNL5_9AGAR</name>
<gene>
    <name evidence="1" type="ORF">FB45DRAFT_859946</name>
</gene>
<dbReference type="EMBL" id="JARKIF010000001">
    <property type="protein sequence ID" value="KAJ7651397.1"/>
    <property type="molecule type" value="Genomic_DNA"/>
</dbReference>
<sequence length="245" mass="26565">MPTDTPDPRIITFLGSTTLPHIKHLKVQLIPGVNELQHINALCLLHSQAEYQAQPGGIGMTLTDLSSLRNFLQHTPSPTNLHLVVPSASSRYNLTSLVAVLELKAESKDDTETLLTHLKHLHIDNPPEYDSGLDALVQMLRLCSADKPSPTGLQSFSVNLPTRNGVNLCPYDSLEMVGVSVTVLGKGVSATYPGRGKEVDPPFPKDDVRVSLSNEAAPSTKSFGISDVFVGTTKPKRNQLRKTTV</sequence>
<organism evidence="1 2">
    <name type="scientific">Roridomyces roridus</name>
    <dbReference type="NCBI Taxonomy" id="1738132"/>
    <lineage>
        <taxon>Eukaryota</taxon>
        <taxon>Fungi</taxon>
        <taxon>Dikarya</taxon>
        <taxon>Basidiomycota</taxon>
        <taxon>Agaricomycotina</taxon>
        <taxon>Agaricomycetes</taxon>
        <taxon>Agaricomycetidae</taxon>
        <taxon>Agaricales</taxon>
        <taxon>Marasmiineae</taxon>
        <taxon>Mycenaceae</taxon>
        <taxon>Roridomyces</taxon>
    </lineage>
</organism>
<evidence type="ECO:0000313" key="1">
    <source>
        <dbReference type="EMBL" id="KAJ7651397.1"/>
    </source>
</evidence>
<accession>A0AAD7CNL5</accession>
<evidence type="ECO:0000313" key="2">
    <source>
        <dbReference type="Proteomes" id="UP001221142"/>
    </source>
</evidence>
<comment type="caution">
    <text evidence="1">The sequence shown here is derived from an EMBL/GenBank/DDBJ whole genome shotgun (WGS) entry which is preliminary data.</text>
</comment>